<dbReference type="SUPFAM" id="SSF81901">
    <property type="entry name" value="HCP-like"/>
    <property type="match status" value="1"/>
</dbReference>
<evidence type="ECO:0000313" key="2">
    <source>
        <dbReference type="Proteomes" id="UP000007472"/>
    </source>
</evidence>
<organism evidence="1 2">
    <name type="scientific">Taylorella equigenitalis (strain MCE9)</name>
    <dbReference type="NCBI Taxonomy" id="937774"/>
    <lineage>
        <taxon>Bacteria</taxon>
        <taxon>Pseudomonadati</taxon>
        <taxon>Pseudomonadota</taxon>
        <taxon>Betaproteobacteria</taxon>
        <taxon>Burkholderiales</taxon>
        <taxon>Alcaligenaceae</taxon>
        <taxon>Taylorella</taxon>
    </lineage>
</organism>
<name>A0A654KJU0_TAYEM</name>
<protein>
    <submittedName>
        <fullName evidence="1">Uncharacterized protein</fullName>
    </submittedName>
</protein>
<dbReference type="EMBL" id="CP002456">
    <property type="protein sequence ID" value="ADU92166.1"/>
    <property type="molecule type" value="Genomic_DNA"/>
</dbReference>
<sequence>MYLRGQGVTADAKKALEYHELATKSGNPVALYNLVKVNLKILLKQKSFTSNLVN</sequence>
<accession>A0A654KJU0</accession>
<dbReference type="KEGG" id="teq:TEQUI_1246"/>
<dbReference type="Gene3D" id="1.25.40.10">
    <property type="entry name" value="Tetratricopeptide repeat domain"/>
    <property type="match status" value="1"/>
</dbReference>
<reference evidence="1 2" key="1">
    <citation type="journal article" date="2011" name="J. Bacteriol.">
        <title>Genome sequence of Taylorella equigenitalis MCE9, the causative agent of contagious equine metritis.</title>
        <authorList>
            <person name="Hebert L."/>
            <person name="Moumen B."/>
            <person name="Duquesne F."/>
            <person name="Breuil M.F."/>
            <person name="Laugier C."/>
            <person name="Batto J.M."/>
            <person name="Renault P."/>
            <person name="Petry S."/>
        </authorList>
    </citation>
    <scope>NUCLEOTIDE SEQUENCE [LARGE SCALE GENOMIC DNA]</scope>
    <source>
        <strain evidence="1 2">MCE9</strain>
    </source>
</reference>
<gene>
    <name evidence="1" type="ordered locus">TEQUI_1246</name>
</gene>
<proteinExistence type="predicted"/>
<dbReference type="Proteomes" id="UP000007472">
    <property type="component" value="Chromosome"/>
</dbReference>
<dbReference type="InterPro" id="IPR011990">
    <property type="entry name" value="TPR-like_helical_dom_sf"/>
</dbReference>
<evidence type="ECO:0000313" key="1">
    <source>
        <dbReference type="EMBL" id="ADU92166.1"/>
    </source>
</evidence>
<dbReference type="AlphaFoldDB" id="A0A654KJU0"/>